<reference evidence="2" key="1">
    <citation type="submission" date="2020-06" db="EMBL/GenBank/DDBJ databases">
        <authorList>
            <consortium name="Plant Systems Biology data submission"/>
        </authorList>
    </citation>
    <scope>NUCLEOTIDE SEQUENCE</scope>
    <source>
        <strain evidence="2">D6</strain>
    </source>
</reference>
<sequence length="199" mass="20994">MGKKKSGKKNQGGKSRGRSQKKKNNAMANGADTPLSPASVIPTQDELNTNQKPMPPTPLTKDVAPPKKKKEEIQSVKNKDEGQQASSTQPSEPEIVVEVAAPKPVPPVEAEPKAVQEPQTGATTTETLKSELPAQAEPTAPAKTAAADEPQEELQQPATKQEEPPKGLIVMAGGDLNAPMAGEANESQEMCDCSKCIIL</sequence>
<evidence type="ECO:0000256" key="1">
    <source>
        <dbReference type="SAM" id="MobiDB-lite"/>
    </source>
</evidence>
<evidence type="ECO:0000313" key="2">
    <source>
        <dbReference type="EMBL" id="CAB9512153.1"/>
    </source>
</evidence>
<organism evidence="2 3">
    <name type="scientific">Seminavis robusta</name>
    <dbReference type="NCBI Taxonomy" id="568900"/>
    <lineage>
        <taxon>Eukaryota</taxon>
        <taxon>Sar</taxon>
        <taxon>Stramenopiles</taxon>
        <taxon>Ochrophyta</taxon>
        <taxon>Bacillariophyta</taxon>
        <taxon>Bacillariophyceae</taxon>
        <taxon>Bacillariophycidae</taxon>
        <taxon>Naviculales</taxon>
        <taxon>Naviculaceae</taxon>
        <taxon>Seminavis</taxon>
    </lineage>
</organism>
<dbReference type="EMBL" id="CAICTM010000520">
    <property type="protein sequence ID" value="CAB9512153.1"/>
    <property type="molecule type" value="Genomic_DNA"/>
</dbReference>
<keyword evidence="3" id="KW-1185">Reference proteome</keyword>
<accession>A0A9N8HEL4</accession>
<dbReference type="Proteomes" id="UP001153069">
    <property type="component" value="Unassembled WGS sequence"/>
</dbReference>
<evidence type="ECO:0000313" key="3">
    <source>
        <dbReference type="Proteomes" id="UP001153069"/>
    </source>
</evidence>
<feature type="compositionally biased region" description="Polar residues" evidence="1">
    <location>
        <begin position="41"/>
        <end position="52"/>
    </location>
</feature>
<dbReference type="AlphaFoldDB" id="A0A9N8HEL4"/>
<protein>
    <submittedName>
        <fullName evidence="2">Uncharacterized protein</fullName>
    </submittedName>
</protein>
<proteinExistence type="predicted"/>
<feature type="compositionally biased region" description="Low complexity" evidence="1">
    <location>
        <begin position="92"/>
        <end position="102"/>
    </location>
</feature>
<name>A0A9N8HEL4_9STRA</name>
<comment type="caution">
    <text evidence="2">The sequence shown here is derived from an EMBL/GenBank/DDBJ whole genome shotgun (WGS) entry which is preliminary data.</text>
</comment>
<feature type="compositionally biased region" description="Basic and acidic residues" evidence="1">
    <location>
        <begin position="69"/>
        <end position="82"/>
    </location>
</feature>
<gene>
    <name evidence="2" type="ORF">SEMRO_521_G159400.1</name>
</gene>
<feature type="compositionally biased region" description="Basic residues" evidence="1">
    <location>
        <begin position="15"/>
        <end position="24"/>
    </location>
</feature>
<feature type="region of interest" description="Disordered" evidence="1">
    <location>
        <begin position="1"/>
        <end position="173"/>
    </location>
</feature>
<feature type="compositionally biased region" description="Low complexity" evidence="1">
    <location>
        <begin position="133"/>
        <end position="148"/>
    </location>
</feature>